<reference evidence="2" key="1">
    <citation type="journal article" date="2018" name="DNA Res.">
        <title>Multiple hybrid de novo genome assembly of finger millet, an orphan allotetraploid crop.</title>
        <authorList>
            <person name="Hatakeyama M."/>
            <person name="Aluri S."/>
            <person name="Balachadran M.T."/>
            <person name="Sivarajan S.R."/>
            <person name="Patrignani A."/>
            <person name="Gruter S."/>
            <person name="Poveda L."/>
            <person name="Shimizu-Inatsugi R."/>
            <person name="Baeten J."/>
            <person name="Francoijs K.J."/>
            <person name="Nataraja K.N."/>
            <person name="Reddy Y.A.N."/>
            <person name="Phadnis S."/>
            <person name="Ravikumar R.L."/>
            <person name="Schlapbach R."/>
            <person name="Sreeman S.M."/>
            <person name="Shimizu K.K."/>
        </authorList>
    </citation>
    <scope>NUCLEOTIDE SEQUENCE</scope>
</reference>
<gene>
    <name evidence="2" type="primary">gb01651</name>
    <name evidence="2" type="ORF">PR202_gb01651</name>
</gene>
<dbReference type="Proteomes" id="UP001054889">
    <property type="component" value="Unassembled WGS sequence"/>
</dbReference>
<evidence type="ECO:0000313" key="3">
    <source>
        <dbReference type="Proteomes" id="UP001054889"/>
    </source>
</evidence>
<comment type="caution">
    <text evidence="2">The sequence shown here is derived from an EMBL/GenBank/DDBJ whole genome shotgun (WGS) entry which is preliminary data.</text>
</comment>
<reference evidence="2" key="2">
    <citation type="submission" date="2021-12" db="EMBL/GenBank/DDBJ databases">
        <title>Resequencing data analysis of finger millet.</title>
        <authorList>
            <person name="Hatakeyama M."/>
            <person name="Aluri S."/>
            <person name="Balachadran M.T."/>
            <person name="Sivarajan S.R."/>
            <person name="Poveda L."/>
            <person name="Shimizu-Inatsugi R."/>
            <person name="Schlapbach R."/>
            <person name="Sreeman S.M."/>
            <person name="Shimizu K.K."/>
        </authorList>
    </citation>
    <scope>NUCLEOTIDE SEQUENCE</scope>
</reference>
<organism evidence="2 3">
    <name type="scientific">Eleusine coracana subsp. coracana</name>
    <dbReference type="NCBI Taxonomy" id="191504"/>
    <lineage>
        <taxon>Eukaryota</taxon>
        <taxon>Viridiplantae</taxon>
        <taxon>Streptophyta</taxon>
        <taxon>Embryophyta</taxon>
        <taxon>Tracheophyta</taxon>
        <taxon>Spermatophyta</taxon>
        <taxon>Magnoliopsida</taxon>
        <taxon>Liliopsida</taxon>
        <taxon>Poales</taxon>
        <taxon>Poaceae</taxon>
        <taxon>PACMAD clade</taxon>
        <taxon>Chloridoideae</taxon>
        <taxon>Cynodonteae</taxon>
        <taxon>Eleusininae</taxon>
        <taxon>Eleusine</taxon>
    </lineage>
</organism>
<feature type="region of interest" description="Disordered" evidence="1">
    <location>
        <begin position="18"/>
        <end position="66"/>
    </location>
</feature>
<feature type="compositionally biased region" description="Low complexity" evidence="1">
    <location>
        <begin position="35"/>
        <end position="46"/>
    </location>
</feature>
<sequence>MGAGAEEGETEVVVLPTGRLEPEDAGSAAGSCLDPAQQQLPMAPAPRGTATRRTSGRKSGGFPGGR</sequence>
<name>A0AAV5DWS2_ELECO</name>
<accession>A0AAV5DWS2</accession>
<proteinExistence type="predicted"/>
<evidence type="ECO:0000256" key="1">
    <source>
        <dbReference type="SAM" id="MobiDB-lite"/>
    </source>
</evidence>
<dbReference type="EMBL" id="BQKI01000071">
    <property type="protein sequence ID" value="GJN14791.1"/>
    <property type="molecule type" value="Genomic_DNA"/>
</dbReference>
<evidence type="ECO:0000313" key="2">
    <source>
        <dbReference type="EMBL" id="GJN14791.1"/>
    </source>
</evidence>
<dbReference type="AlphaFoldDB" id="A0AAV5DWS2"/>
<keyword evidence="3" id="KW-1185">Reference proteome</keyword>
<protein>
    <submittedName>
        <fullName evidence="2">Uncharacterized protein</fullName>
    </submittedName>
</protein>